<comment type="caution">
    <text evidence="2">The sequence shown here is derived from an EMBL/GenBank/DDBJ whole genome shotgun (WGS) entry which is preliminary data.</text>
</comment>
<evidence type="ECO:0000313" key="2">
    <source>
        <dbReference type="EMBL" id="MPM75735.1"/>
    </source>
</evidence>
<name>A0A645CFR9_9ZZZZ</name>
<feature type="transmembrane region" description="Helical" evidence="1">
    <location>
        <begin position="113"/>
        <end position="133"/>
    </location>
</feature>
<keyword evidence="1" id="KW-0472">Membrane</keyword>
<dbReference type="EMBL" id="VSSQ01026823">
    <property type="protein sequence ID" value="MPM75735.1"/>
    <property type="molecule type" value="Genomic_DNA"/>
</dbReference>
<proteinExistence type="predicted"/>
<evidence type="ECO:0008006" key="3">
    <source>
        <dbReference type="Google" id="ProtNLM"/>
    </source>
</evidence>
<sequence>MKNNTSKKLMLIGLILVLTGFIILKTEIIGIKLIQYILISLGCGLFGQGASDILSKKAMKNHPDILKQQEIVQNDERNLAIRDKCKSKAYDMMTLSMGVLMVSYALMDTNFEILISFVVVYLFIHFYCIFLRFKYEKEM</sequence>
<evidence type="ECO:0000256" key="1">
    <source>
        <dbReference type="SAM" id="Phobius"/>
    </source>
</evidence>
<keyword evidence="1" id="KW-1133">Transmembrane helix</keyword>
<protein>
    <recommendedName>
        <fullName evidence="3">DUF2178 domain-containing protein</fullName>
    </recommendedName>
</protein>
<organism evidence="2">
    <name type="scientific">bioreactor metagenome</name>
    <dbReference type="NCBI Taxonomy" id="1076179"/>
    <lineage>
        <taxon>unclassified sequences</taxon>
        <taxon>metagenomes</taxon>
        <taxon>ecological metagenomes</taxon>
    </lineage>
</organism>
<gene>
    <name evidence="2" type="ORF">SDC9_122729</name>
</gene>
<reference evidence="2" key="1">
    <citation type="submission" date="2019-08" db="EMBL/GenBank/DDBJ databases">
        <authorList>
            <person name="Kucharzyk K."/>
            <person name="Murdoch R.W."/>
            <person name="Higgins S."/>
            <person name="Loffler F."/>
        </authorList>
    </citation>
    <scope>NUCLEOTIDE SEQUENCE</scope>
</reference>
<keyword evidence="1" id="KW-0812">Transmembrane</keyword>
<dbReference type="AlphaFoldDB" id="A0A645CFR9"/>
<feature type="transmembrane region" description="Helical" evidence="1">
    <location>
        <begin position="9"/>
        <end position="28"/>
    </location>
</feature>
<accession>A0A645CFR9</accession>